<feature type="repeat" description="ANK" evidence="3">
    <location>
        <begin position="264"/>
        <end position="297"/>
    </location>
</feature>
<dbReference type="Gene3D" id="1.25.40.20">
    <property type="entry name" value="Ankyrin repeat-containing domain"/>
    <property type="match status" value="2"/>
</dbReference>
<reference evidence="5 6" key="1">
    <citation type="submission" date="2019-06" db="EMBL/GenBank/DDBJ databases">
        <authorList>
            <person name="Meng X."/>
        </authorList>
    </citation>
    <scope>NUCLEOTIDE SEQUENCE [LARGE SCALE GENOMIC DNA]</scope>
    <source>
        <strain evidence="5 6">M625</strain>
    </source>
</reference>
<protein>
    <submittedName>
        <fullName evidence="5">Ankyrin repeat domain-containing protein</fullName>
    </submittedName>
</protein>
<proteinExistence type="predicted"/>
<dbReference type="PRINTS" id="PR01415">
    <property type="entry name" value="ANKYRIN"/>
</dbReference>
<keyword evidence="1" id="KW-0677">Repeat</keyword>
<feature type="repeat" description="ANK" evidence="3">
    <location>
        <begin position="298"/>
        <end position="330"/>
    </location>
</feature>
<feature type="repeat" description="ANK" evidence="3">
    <location>
        <begin position="371"/>
        <end position="403"/>
    </location>
</feature>
<evidence type="ECO:0000256" key="1">
    <source>
        <dbReference type="ARBA" id="ARBA00022737"/>
    </source>
</evidence>
<dbReference type="SUPFAM" id="SSF48403">
    <property type="entry name" value="Ankyrin repeat"/>
    <property type="match status" value="1"/>
</dbReference>
<dbReference type="PROSITE" id="PS50088">
    <property type="entry name" value="ANK_REPEAT"/>
    <property type="match status" value="6"/>
</dbReference>
<dbReference type="RefSeq" id="WP_140591008.1">
    <property type="nucleotide sequence ID" value="NZ_VFWZ01000002.1"/>
</dbReference>
<feature type="signal peptide" evidence="4">
    <location>
        <begin position="1"/>
        <end position="18"/>
    </location>
</feature>
<evidence type="ECO:0000313" key="5">
    <source>
        <dbReference type="EMBL" id="TPN87019.1"/>
    </source>
</evidence>
<organism evidence="5 6">
    <name type="scientific">Aquimarina algicola</name>
    <dbReference type="NCBI Taxonomy" id="2589995"/>
    <lineage>
        <taxon>Bacteria</taxon>
        <taxon>Pseudomonadati</taxon>
        <taxon>Bacteroidota</taxon>
        <taxon>Flavobacteriia</taxon>
        <taxon>Flavobacteriales</taxon>
        <taxon>Flavobacteriaceae</taxon>
        <taxon>Aquimarina</taxon>
    </lineage>
</organism>
<keyword evidence="2 3" id="KW-0040">ANK repeat</keyword>
<dbReference type="InterPro" id="IPR036770">
    <property type="entry name" value="Ankyrin_rpt-contain_sf"/>
</dbReference>
<evidence type="ECO:0000256" key="2">
    <source>
        <dbReference type="ARBA" id="ARBA00023043"/>
    </source>
</evidence>
<dbReference type="EMBL" id="VFWZ01000002">
    <property type="protein sequence ID" value="TPN87019.1"/>
    <property type="molecule type" value="Genomic_DNA"/>
</dbReference>
<keyword evidence="6" id="KW-1185">Reference proteome</keyword>
<dbReference type="InterPro" id="IPR002110">
    <property type="entry name" value="Ankyrin_rpt"/>
</dbReference>
<dbReference type="PROSITE" id="PS50297">
    <property type="entry name" value="ANK_REP_REGION"/>
    <property type="match status" value="3"/>
</dbReference>
<dbReference type="Pfam" id="PF12796">
    <property type="entry name" value="Ank_2"/>
    <property type="match status" value="3"/>
</dbReference>
<feature type="repeat" description="ANK" evidence="3">
    <location>
        <begin position="123"/>
        <end position="157"/>
    </location>
</feature>
<evidence type="ECO:0000256" key="3">
    <source>
        <dbReference type="PROSITE-ProRule" id="PRU00023"/>
    </source>
</evidence>
<dbReference type="PANTHER" id="PTHR24198">
    <property type="entry name" value="ANKYRIN REPEAT AND PROTEIN KINASE DOMAIN-CONTAINING PROTEIN"/>
    <property type="match status" value="1"/>
</dbReference>
<feature type="repeat" description="ANK" evidence="3">
    <location>
        <begin position="404"/>
        <end position="437"/>
    </location>
</feature>
<keyword evidence="4" id="KW-0732">Signal</keyword>
<feature type="repeat" description="ANK" evidence="3">
    <location>
        <begin position="90"/>
        <end position="122"/>
    </location>
</feature>
<comment type="caution">
    <text evidence="5">The sequence shown here is derived from an EMBL/GenBank/DDBJ whole genome shotgun (WGS) entry which is preliminary data.</text>
</comment>
<dbReference type="OrthoDB" id="2575953at2"/>
<sequence length="463" mass="52425">MKHLFYIHLLFITTVCFAQDTNIFLDREYWKTNPSITDIEQKIKEGNDIAQLNQHYFDAVSYALLEKVDNKTIQYLLSKKGNEVNKLTHDGRTYIFWAAYRNNLEIMQFLVDNKAKTDIVDSHGYSLLNFAAITGQLNTKLYDFCIKHGANINEEKNHDGANALLLVAPFITDHSFVDYFTSKGLDLHSVDDMGNGIFNYAAKRGNIAFMKYLIEKKVSYQHLNHQGGNAMIFACEGTRGHSNAVEVFKYLEELGISPNVTIKNGQTPLHILGSRSKDVTVMDYFIDKGIDINKRDKNGKSVLTHAVARNSNEIVQFLIQKGADVSVKDKKGNNLAHYLLNSYSPRNIENFNKKYKLLAKKGLDLTTPQENGNTLFHLALDKNDIDLLKTIKALDIDVNAKNKEGITPLHKAAMIANDDSILKYLLSIGADKTIKTDFEESVFDLAQENELLQENDIALNFLK</sequence>
<evidence type="ECO:0000256" key="4">
    <source>
        <dbReference type="SAM" id="SignalP"/>
    </source>
</evidence>
<dbReference type="AlphaFoldDB" id="A0A504JJT6"/>
<evidence type="ECO:0000313" key="6">
    <source>
        <dbReference type="Proteomes" id="UP000315540"/>
    </source>
</evidence>
<dbReference type="SMART" id="SM00248">
    <property type="entry name" value="ANK"/>
    <property type="match status" value="9"/>
</dbReference>
<name>A0A504JJT6_9FLAO</name>
<dbReference type="PANTHER" id="PTHR24198:SF165">
    <property type="entry name" value="ANKYRIN REPEAT-CONTAINING PROTEIN-RELATED"/>
    <property type="match status" value="1"/>
</dbReference>
<accession>A0A504JJT6</accession>
<dbReference type="Proteomes" id="UP000315540">
    <property type="component" value="Unassembled WGS sequence"/>
</dbReference>
<feature type="chain" id="PRO_5021224491" evidence="4">
    <location>
        <begin position="19"/>
        <end position="463"/>
    </location>
</feature>
<gene>
    <name evidence="5" type="ORF">FHK87_05355</name>
</gene>